<feature type="transmembrane region" description="Helical" evidence="1">
    <location>
        <begin position="63"/>
        <end position="88"/>
    </location>
</feature>
<dbReference type="EMBL" id="CP048836">
    <property type="protein sequence ID" value="QID17134.1"/>
    <property type="molecule type" value="Genomic_DNA"/>
</dbReference>
<dbReference type="InterPro" id="IPR010559">
    <property type="entry name" value="Sig_transdc_His_kin_internal"/>
</dbReference>
<dbReference type="RefSeq" id="WP_173764299.1">
    <property type="nucleotide sequence ID" value="NZ_CP048836.1"/>
</dbReference>
<name>A0A6C1B4K8_9RHOO</name>
<evidence type="ECO:0000259" key="2">
    <source>
        <dbReference type="Pfam" id="PF06580"/>
    </source>
</evidence>
<feature type="transmembrane region" description="Helical" evidence="1">
    <location>
        <begin position="37"/>
        <end position="57"/>
    </location>
</feature>
<keyword evidence="1" id="KW-0472">Membrane</keyword>
<feature type="transmembrane region" description="Helical" evidence="1">
    <location>
        <begin position="127"/>
        <end position="145"/>
    </location>
</feature>
<keyword evidence="1" id="KW-1133">Transmembrane helix</keyword>
<dbReference type="SUPFAM" id="SSF55874">
    <property type="entry name" value="ATPase domain of HSP90 chaperone/DNA topoisomerase II/histidine kinase"/>
    <property type="match status" value="1"/>
</dbReference>
<gene>
    <name evidence="3" type="ORF">G3580_05440</name>
</gene>
<keyword evidence="4" id="KW-1185">Reference proteome</keyword>
<keyword evidence="3" id="KW-0808">Transferase</keyword>
<keyword evidence="3" id="KW-0418">Kinase</keyword>
<organism evidence="3 4">
    <name type="scientific">Nitrogeniibacter mangrovi</name>
    <dbReference type="NCBI Taxonomy" id="2016596"/>
    <lineage>
        <taxon>Bacteria</taxon>
        <taxon>Pseudomonadati</taxon>
        <taxon>Pseudomonadota</taxon>
        <taxon>Betaproteobacteria</taxon>
        <taxon>Rhodocyclales</taxon>
        <taxon>Zoogloeaceae</taxon>
        <taxon>Nitrogeniibacter</taxon>
    </lineage>
</organism>
<sequence>MNRDPKGPYPGKRQSISQKLRALATPGTLPDFRNMGVILRVVLLVNALAALTVFIRVDAVDQWGAALLAMAGAVELPLFITVLLLYIGRPVMERLAPVRVWAVVAVLGLLVSLVTYPVFGAPSGEAVWRWCGWALLAAVAVMAYFDYLGRLYSPALTEARLHALTARIRPHFLFNSLNGVLGVIREDPRRAERVLEEIADMFRVLMKEHKELVPLDDEIDLCTRYLDVERLRLGDRLVVRWDLEFRPIAALVPPLLLQPLLENAVYHGIEPSPQPGDIAVRVARRGNEVLLEVSNPIVDTPRNQRGNRMAQANIRERLALFFDLEADMSIDRRGGRYTVRIRFPYRRVKS</sequence>
<dbReference type="GO" id="GO:0000155">
    <property type="term" value="F:phosphorelay sensor kinase activity"/>
    <property type="evidence" value="ECO:0007669"/>
    <property type="project" value="InterPro"/>
</dbReference>
<protein>
    <submittedName>
        <fullName evidence="3">Sensor histidine kinase</fullName>
    </submittedName>
</protein>
<dbReference type="InterPro" id="IPR036890">
    <property type="entry name" value="HATPase_C_sf"/>
</dbReference>
<evidence type="ECO:0000313" key="3">
    <source>
        <dbReference type="EMBL" id="QID17134.1"/>
    </source>
</evidence>
<feature type="domain" description="Signal transduction histidine kinase internal region" evidence="2">
    <location>
        <begin position="159"/>
        <end position="237"/>
    </location>
</feature>
<dbReference type="Gene3D" id="3.30.565.10">
    <property type="entry name" value="Histidine kinase-like ATPase, C-terminal domain"/>
    <property type="match status" value="1"/>
</dbReference>
<evidence type="ECO:0000313" key="4">
    <source>
        <dbReference type="Proteomes" id="UP000501991"/>
    </source>
</evidence>
<dbReference type="AlphaFoldDB" id="A0A6C1B4K8"/>
<dbReference type="InterPro" id="IPR050640">
    <property type="entry name" value="Bact_2-comp_sensor_kinase"/>
</dbReference>
<dbReference type="GO" id="GO:0016020">
    <property type="term" value="C:membrane"/>
    <property type="evidence" value="ECO:0007669"/>
    <property type="project" value="InterPro"/>
</dbReference>
<dbReference type="PANTHER" id="PTHR34220:SF7">
    <property type="entry name" value="SENSOR HISTIDINE KINASE YPDA"/>
    <property type="match status" value="1"/>
</dbReference>
<accession>A0A6C1B4K8</accession>
<dbReference type="PANTHER" id="PTHR34220">
    <property type="entry name" value="SENSOR HISTIDINE KINASE YPDA"/>
    <property type="match status" value="1"/>
</dbReference>
<evidence type="ECO:0000256" key="1">
    <source>
        <dbReference type="SAM" id="Phobius"/>
    </source>
</evidence>
<keyword evidence="1" id="KW-0812">Transmembrane</keyword>
<proteinExistence type="predicted"/>
<reference evidence="3 4" key="1">
    <citation type="submission" date="2020-02" db="EMBL/GenBank/DDBJ databases">
        <title>Nitrogenibacter mangrovi gen. nov., sp. nov. isolated from mangrove sediment, a denitrifying betaproteobacterium.</title>
        <authorList>
            <person name="Liao H."/>
            <person name="Tian Y."/>
        </authorList>
    </citation>
    <scope>NUCLEOTIDE SEQUENCE [LARGE SCALE GENOMIC DNA]</scope>
    <source>
        <strain evidence="3 4">M9-3-2</strain>
    </source>
</reference>
<dbReference type="Pfam" id="PF06580">
    <property type="entry name" value="His_kinase"/>
    <property type="match status" value="1"/>
</dbReference>
<dbReference type="KEGG" id="azq:G3580_05440"/>
<dbReference type="Proteomes" id="UP000501991">
    <property type="component" value="Chromosome"/>
</dbReference>
<feature type="transmembrane region" description="Helical" evidence="1">
    <location>
        <begin position="100"/>
        <end position="121"/>
    </location>
</feature>